<feature type="compositionally biased region" description="Low complexity" evidence="2">
    <location>
        <begin position="274"/>
        <end position="290"/>
    </location>
</feature>
<keyword evidence="3" id="KW-0732">Signal</keyword>
<comment type="caution">
    <text evidence="4">The sequence shown here is derived from an EMBL/GenBank/DDBJ whole genome shotgun (WGS) entry which is preliminary data.</text>
</comment>
<evidence type="ECO:0000256" key="3">
    <source>
        <dbReference type="SAM" id="SignalP"/>
    </source>
</evidence>
<feature type="region of interest" description="Disordered" evidence="2">
    <location>
        <begin position="265"/>
        <end position="290"/>
    </location>
</feature>
<feature type="coiled-coil region" evidence="1">
    <location>
        <begin position="83"/>
        <end position="117"/>
    </location>
</feature>
<dbReference type="Pfam" id="PF13432">
    <property type="entry name" value="TPR_16"/>
    <property type="match status" value="1"/>
</dbReference>
<dbReference type="EMBL" id="JAVVDO010000006">
    <property type="protein sequence ID" value="MDT8330645.1"/>
    <property type="molecule type" value="Genomic_DNA"/>
</dbReference>
<proteinExistence type="predicted"/>
<name>A0ABU3MD04_9PROT</name>
<dbReference type="InterPro" id="IPR011990">
    <property type="entry name" value="TPR-like_helical_dom_sf"/>
</dbReference>
<gene>
    <name evidence="4" type="ORF">RQ831_06250</name>
</gene>
<dbReference type="Gene3D" id="1.20.5.1700">
    <property type="match status" value="1"/>
</dbReference>
<keyword evidence="5" id="KW-1185">Reference proteome</keyword>
<dbReference type="RefSeq" id="WP_083670599.1">
    <property type="nucleotide sequence ID" value="NZ_CP015583.1"/>
</dbReference>
<feature type="signal peptide" evidence="3">
    <location>
        <begin position="1"/>
        <end position="23"/>
    </location>
</feature>
<evidence type="ECO:0000256" key="1">
    <source>
        <dbReference type="SAM" id="Coils"/>
    </source>
</evidence>
<feature type="region of interest" description="Disordered" evidence="2">
    <location>
        <begin position="126"/>
        <end position="177"/>
    </location>
</feature>
<accession>A0ABU3MD04</accession>
<feature type="compositionally biased region" description="Pro residues" evidence="2">
    <location>
        <begin position="140"/>
        <end position="152"/>
    </location>
</feature>
<feature type="compositionally biased region" description="Low complexity" evidence="2">
    <location>
        <begin position="153"/>
        <end position="163"/>
    </location>
</feature>
<evidence type="ECO:0000256" key="2">
    <source>
        <dbReference type="SAM" id="MobiDB-lite"/>
    </source>
</evidence>
<feature type="chain" id="PRO_5047455068" evidence="3">
    <location>
        <begin position="24"/>
        <end position="290"/>
    </location>
</feature>
<protein>
    <submittedName>
        <fullName evidence="4">Tetratricopeptide repeat protein</fullName>
    </submittedName>
</protein>
<organism evidence="4 5">
    <name type="scientific">Roseomonas gilardii</name>
    <dbReference type="NCBI Taxonomy" id="257708"/>
    <lineage>
        <taxon>Bacteria</taxon>
        <taxon>Pseudomonadati</taxon>
        <taxon>Pseudomonadota</taxon>
        <taxon>Alphaproteobacteria</taxon>
        <taxon>Acetobacterales</taxon>
        <taxon>Roseomonadaceae</taxon>
        <taxon>Roseomonas</taxon>
    </lineage>
</organism>
<dbReference type="Gene3D" id="1.25.40.10">
    <property type="entry name" value="Tetratricopeptide repeat domain"/>
    <property type="match status" value="1"/>
</dbReference>
<keyword evidence="1" id="KW-0175">Coiled coil</keyword>
<evidence type="ECO:0000313" key="5">
    <source>
        <dbReference type="Proteomes" id="UP001258945"/>
    </source>
</evidence>
<sequence length="290" mass="30564">MMRHALLASVFLASLALGPSARAQVESREGITLQNQILQLRQEMEQLRARGGGGYAAPALPPPSRGGAAGGGGELVGQLLDRVSALEDETKRLRGRVDQLEFQNRNLQQQMEKLQGDTDYRLQQVEQGGGAARRSQAPATPAPGPAAAPPASAPAAAAPAAAPRTPERALSDGQAALSRRDYTAAEAAAREVIGARSAPRQQDAQILLGDALLGRRDYQNAALAYDDAYRRNRKSGRAPEALLGLANAFNGFGAKREACQTLDQLNSEFPKPSGGLASQAAQARQRAGCR</sequence>
<dbReference type="Proteomes" id="UP001258945">
    <property type="component" value="Unassembled WGS sequence"/>
</dbReference>
<dbReference type="SUPFAM" id="SSF48452">
    <property type="entry name" value="TPR-like"/>
    <property type="match status" value="1"/>
</dbReference>
<evidence type="ECO:0000313" key="4">
    <source>
        <dbReference type="EMBL" id="MDT8330645.1"/>
    </source>
</evidence>
<reference evidence="4 5" key="1">
    <citation type="journal article" date="2019" name="Microb. Pathog.">
        <title>Comparison of VITEK 2, MALDI-TOF MS, 16S rRNA gene sequencing, and whole-genome sequencing for identification of Roseomonas mucosa.</title>
        <authorList>
            <person name="Rudolph W.W."/>
            <person name="Gunzer F."/>
            <person name="Trauth M."/>
            <person name="Bunk B."/>
            <person name="Bigge R."/>
            <person name="Schrottner P."/>
        </authorList>
    </citation>
    <scope>NUCLEOTIDE SEQUENCE [LARGE SCALE GENOMIC DNA]</scope>
    <source>
        <strain evidence="4 5">DSM 103800</strain>
    </source>
</reference>